<dbReference type="PROSITE" id="PS50041">
    <property type="entry name" value="C_TYPE_LECTIN_2"/>
    <property type="match status" value="1"/>
</dbReference>
<dbReference type="AlphaFoldDB" id="A0A9U8EJN5"/>
<feature type="signal peptide" evidence="2">
    <location>
        <begin position="1"/>
        <end position="23"/>
    </location>
</feature>
<dbReference type="Gene3D" id="3.10.100.10">
    <property type="entry name" value="Mannose-Binding Protein A, subunit A"/>
    <property type="match status" value="1"/>
</dbReference>
<feature type="domain" description="C-type lectin" evidence="3">
    <location>
        <begin position="247"/>
        <end position="363"/>
    </location>
</feature>
<keyword evidence="2" id="KW-0732">Signal</keyword>
<reference evidence="5" key="1">
    <citation type="submission" date="2025-08" db="UniProtKB">
        <authorList>
            <consortium name="RefSeq"/>
        </authorList>
    </citation>
    <scope>IDENTIFICATION</scope>
</reference>
<evidence type="ECO:0000259" key="3">
    <source>
        <dbReference type="PROSITE" id="PS50041"/>
    </source>
</evidence>
<dbReference type="CDD" id="cd00037">
    <property type="entry name" value="CLECT"/>
    <property type="match status" value="1"/>
</dbReference>
<dbReference type="InterPro" id="IPR001304">
    <property type="entry name" value="C-type_lectin-like"/>
</dbReference>
<accession>A0A9U8EJN5</accession>
<dbReference type="OrthoDB" id="6102875at2759"/>
<dbReference type="Proteomes" id="UP001165740">
    <property type="component" value="Chromosome 6"/>
</dbReference>
<dbReference type="RefSeq" id="XP_013090351.2">
    <property type="nucleotide sequence ID" value="XM_013234897.2"/>
</dbReference>
<evidence type="ECO:0000313" key="4">
    <source>
        <dbReference type="Proteomes" id="UP001165740"/>
    </source>
</evidence>
<dbReference type="KEGG" id="bgt:106074166"/>
<evidence type="ECO:0000313" key="5">
    <source>
        <dbReference type="RefSeq" id="XP_013090351.2"/>
    </source>
</evidence>
<keyword evidence="4" id="KW-1185">Reference proteome</keyword>
<dbReference type="InterPro" id="IPR016187">
    <property type="entry name" value="CTDL_fold"/>
</dbReference>
<dbReference type="InterPro" id="IPR016186">
    <property type="entry name" value="C-type_lectin-like/link_sf"/>
</dbReference>
<name>A0A9U8EJN5_BIOGL</name>
<dbReference type="SMART" id="SM00034">
    <property type="entry name" value="CLECT"/>
    <property type="match status" value="1"/>
</dbReference>
<feature type="chain" id="PRO_5040909990" evidence="2">
    <location>
        <begin position="24"/>
        <end position="374"/>
    </location>
</feature>
<proteinExistence type="predicted"/>
<feature type="coiled-coil region" evidence="1">
    <location>
        <begin position="147"/>
        <end position="181"/>
    </location>
</feature>
<evidence type="ECO:0000256" key="2">
    <source>
        <dbReference type="SAM" id="SignalP"/>
    </source>
</evidence>
<dbReference type="Pfam" id="PF00059">
    <property type="entry name" value="Lectin_C"/>
    <property type="match status" value="1"/>
</dbReference>
<dbReference type="GeneID" id="106074166"/>
<evidence type="ECO:0000256" key="1">
    <source>
        <dbReference type="SAM" id="Coils"/>
    </source>
</evidence>
<keyword evidence="1" id="KW-0175">Coiled coil</keyword>
<organism evidence="4 5">
    <name type="scientific">Biomphalaria glabrata</name>
    <name type="common">Bloodfluke planorb</name>
    <name type="synonym">Freshwater snail</name>
    <dbReference type="NCBI Taxonomy" id="6526"/>
    <lineage>
        <taxon>Eukaryota</taxon>
        <taxon>Metazoa</taxon>
        <taxon>Spiralia</taxon>
        <taxon>Lophotrochozoa</taxon>
        <taxon>Mollusca</taxon>
        <taxon>Gastropoda</taxon>
        <taxon>Heterobranchia</taxon>
        <taxon>Euthyneura</taxon>
        <taxon>Panpulmonata</taxon>
        <taxon>Hygrophila</taxon>
        <taxon>Lymnaeoidea</taxon>
        <taxon>Planorbidae</taxon>
        <taxon>Biomphalaria</taxon>
    </lineage>
</organism>
<sequence>MDVSHAYHSFLFLLLLFCIGGEAAITIEVSPASNSTQVTCYFIKDKTSEIVHLYSMNLAKSNNNNTFDNIAKISLLSKPQSLLNTDDSFQVDGLVDGAGTNYLQLISTSFTLKSAKIFQCAISGFDESENFLKETETVETSAVTPSVSGILEKHNQLSIRLNKLEKRESEFESEMYNLHKENQKRVETLIESELRSSLTGFMSELTAQLDQKISDLKEYCHPEKTDQPVELNLNATELVTFLYGFSYKRSRYYLSQADVTKVATAETDCAQYGGYNVEINSLDEYNVIVSTLKLKAKFSGTIIGLTDEGNEGDWYYPSSKKQATILLWNAGEANYDTIENCAVLWQPFNYKMVDIKCSDHYGYSFHFMCEIPFN</sequence>
<protein>
    <submittedName>
        <fullName evidence="5">Uncharacterized protein LOC106074166</fullName>
    </submittedName>
</protein>
<gene>
    <name evidence="5" type="primary">LOC106074166</name>
</gene>
<dbReference type="SUPFAM" id="SSF56436">
    <property type="entry name" value="C-type lectin-like"/>
    <property type="match status" value="1"/>
</dbReference>